<dbReference type="Pfam" id="PF02463">
    <property type="entry name" value="SMC_N"/>
    <property type="match status" value="1"/>
</dbReference>
<dbReference type="OrthoDB" id="5575062at2759"/>
<keyword evidence="3" id="KW-0547">Nucleotide-binding</keyword>
<dbReference type="GO" id="GO:0000796">
    <property type="term" value="C:condensin complex"/>
    <property type="evidence" value="ECO:0007669"/>
    <property type="project" value="TreeGrafter"/>
</dbReference>
<dbReference type="Pfam" id="PF06470">
    <property type="entry name" value="SMC_hinge"/>
    <property type="match status" value="1"/>
</dbReference>
<evidence type="ECO:0000256" key="3">
    <source>
        <dbReference type="ARBA" id="ARBA00022741"/>
    </source>
</evidence>
<feature type="compositionally biased region" description="Acidic residues" evidence="10">
    <location>
        <begin position="994"/>
        <end position="1022"/>
    </location>
</feature>
<dbReference type="InterPro" id="IPR036277">
    <property type="entry name" value="SMC_hinge_sf"/>
</dbReference>
<dbReference type="Gene3D" id="3.30.70.1620">
    <property type="match status" value="1"/>
</dbReference>
<feature type="coiled-coil region" evidence="9">
    <location>
        <begin position="836"/>
        <end position="919"/>
    </location>
</feature>
<keyword evidence="7 8" id="KW-0539">Nucleus</keyword>
<evidence type="ECO:0000256" key="8">
    <source>
        <dbReference type="PIRNR" id="PIRNR005719"/>
    </source>
</evidence>
<dbReference type="GO" id="GO:0005634">
    <property type="term" value="C:nucleus"/>
    <property type="evidence" value="ECO:0007669"/>
    <property type="project" value="UniProtKB-SubCell"/>
</dbReference>
<evidence type="ECO:0000313" key="13">
    <source>
        <dbReference type="Proteomes" id="UP000717585"/>
    </source>
</evidence>
<dbReference type="PANTHER" id="PTHR18937">
    <property type="entry name" value="STRUCTURAL MAINTENANCE OF CHROMOSOMES SMC FAMILY MEMBER"/>
    <property type="match status" value="1"/>
</dbReference>
<dbReference type="Gene3D" id="1.20.1060.20">
    <property type="match status" value="1"/>
</dbReference>
<evidence type="ECO:0000256" key="5">
    <source>
        <dbReference type="ARBA" id="ARBA00023054"/>
    </source>
</evidence>
<reference evidence="12" key="1">
    <citation type="submission" date="2021-05" db="EMBL/GenBank/DDBJ databases">
        <title>A free-living protist that lacks canonical eukaryotic 1 DNA replication and segregation systems.</title>
        <authorList>
            <person name="Salas-Leiva D.E."/>
            <person name="Tromer E.C."/>
            <person name="Curtis B.A."/>
            <person name="Jerlstrom-Hultqvist J."/>
            <person name="Kolisko M."/>
            <person name="Yi Z."/>
            <person name="Salas-Leiva J.S."/>
            <person name="Gallot-Lavallee L."/>
            <person name="Kops G.J.P.L."/>
            <person name="Archibald J.M."/>
            <person name="Simpson A.G.B."/>
            <person name="Roger A.J."/>
        </authorList>
    </citation>
    <scope>NUCLEOTIDE SEQUENCE</scope>
    <source>
        <strain evidence="12">BICM</strain>
    </source>
</reference>
<organism evidence="12 13">
    <name type="scientific">Carpediemonas membranifera</name>
    <dbReference type="NCBI Taxonomy" id="201153"/>
    <lineage>
        <taxon>Eukaryota</taxon>
        <taxon>Metamonada</taxon>
        <taxon>Carpediemonas-like organisms</taxon>
        <taxon>Carpediemonas</taxon>
    </lineage>
</organism>
<protein>
    <recommendedName>
        <fullName evidence="8">Structural maintenance of chromosomes protein</fullName>
    </recommendedName>
</protein>
<feature type="coiled-coil region" evidence="9">
    <location>
        <begin position="711"/>
        <end position="798"/>
    </location>
</feature>
<keyword evidence="13" id="KW-1185">Reference proteome</keyword>
<comment type="caution">
    <text evidence="12">The sequence shown here is derived from an EMBL/GenBank/DDBJ whole genome shotgun (WGS) entry which is preliminary data.</text>
</comment>
<dbReference type="Gene3D" id="3.40.50.300">
    <property type="entry name" value="P-loop containing nucleotide triphosphate hydrolases"/>
    <property type="match status" value="2"/>
</dbReference>
<proteinExistence type="inferred from homology"/>
<dbReference type="InterPro" id="IPR003395">
    <property type="entry name" value="RecF/RecN/SMC_N"/>
</dbReference>
<evidence type="ECO:0000259" key="11">
    <source>
        <dbReference type="SMART" id="SM00968"/>
    </source>
</evidence>
<keyword evidence="5 9" id="KW-0175">Coiled coil</keyword>
<feature type="coiled-coil region" evidence="9">
    <location>
        <begin position="1055"/>
        <end position="1092"/>
    </location>
</feature>
<dbReference type="GO" id="GO:0016887">
    <property type="term" value="F:ATP hydrolysis activity"/>
    <property type="evidence" value="ECO:0007669"/>
    <property type="project" value="InterPro"/>
</dbReference>
<evidence type="ECO:0000256" key="6">
    <source>
        <dbReference type="ARBA" id="ARBA00023067"/>
    </source>
</evidence>
<dbReference type="SUPFAM" id="SSF75553">
    <property type="entry name" value="Smc hinge domain"/>
    <property type="match status" value="1"/>
</dbReference>
<feature type="coiled-coil region" evidence="9">
    <location>
        <begin position="271"/>
        <end position="305"/>
    </location>
</feature>
<feature type="region of interest" description="Disordered" evidence="10">
    <location>
        <begin position="984"/>
        <end position="1029"/>
    </location>
</feature>
<comment type="subcellular location">
    <subcellularLocation>
        <location evidence="1 8">Nucleus</location>
    </subcellularLocation>
</comment>
<dbReference type="InterPro" id="IPR027417">
    <property type="entry name" value="P-loop_NTPase"/>
</dbReference>
<dbReference type="Gene3D" id="1.10.287.2610">
    <property type="match status" value="1"/>
</dbReference>
<evidence type="ECO:0000256" key="10">
    <source>
        <dbReference type="SAM" id="MobiDB-lite"/>
    </source>
</evidence>
<feature type="coiled-coil region" evidence="9">
    <location>
        <begin position="204"/>
        <end position="238"/>
    </location>
</feature>
<feature type="compositionally biased region" description="Low complexity" evidence="10">
    <location>
        <begin position="333"/>
        <end position="342"/>
    </location>
</feature>
<dbReference type="SUPFAM" id="SSF52540">
    <property type="entry name" value="P-loop containing nucleoside triphosphate hydrolases"/>
    <property type="match status" value="1"/>
</dbReference>
<keyword evidence="6" id="KW-0226">DNA condensation</keyword>
<keyword evidence="4" id="KW-0067">ATP-binding</keyword>
<comment type="similarity">
    <text evidence="2">Belongs to the SMC family. SMC4 subfamily.</text>
</comment>
<evidence type="ECO:0000256" key="1">
    <source>
        <dbReference type="ARBA" id="ARBA00004123"/>
    </source>
</evidence>
<evidence type="ECO:0000313" key="12">
    <source>
        <dbReference type="EMBL" id="KAG9393596.1"/>
    </source>
</evidence>
<dbReference type="InterPro" id="IPR024704">
    <property type="entry name" value="SMC"/>
</dbReference>
<gene>
    <name evidence="12" type="ORF">J8273_4895</name>
</gene>
<dbReference type="PIRSF" id="PIRSF005719">
    <property type="entry name" value="SMC"/>
    <property type="match status" value="1"/>
</dbReference>
<feature type="domain" description="SMC hinge" evidence="11">
    <location>
        <begin position="538"/>
        <end position="668"/>
    </location>
</feature>
<evidence type="ECO:0000256" key="2">
    <source>
        <dbReference type="ARBA" id="ARBA00006005"/>
    </source>
</evidence>
<dbReference type="PANTHER" id="PTHR18937:SF172">
    <property type="entry name" value="STRUCTURAL MAINTENANCE OF CHROMOSOMES PROTEIN"/>
    <property type="match status" value="1"/>
</dbReference>
<evidence type="ECO:0000256" key="4">
    <source>
        <dbReference type="ARBA" id="ARBA00022840"/>
    </source>
</evidence>
<dbReference type="SMART" id="SM00968">
    <property type="entry name" value="SMC_hinge"/>
    <property type="match status" value="1"/>
</dbReference>
<accession>A0A8J6E1X3</accession>
<dbReference type="GO" id="GO:0005524">
    <property type="term" value="F:ATP binding"/>
    <property type="evidence" value="ECO:0007669"/>
    <property type="project" value="UniProtKB-KW"/>
</dbReference>
<dbReference type="EMBL" id="JAHDYR010000022">
    <property type="protein sequence ID" value="KAG9393596.1"/>
    <property type="molecule type" value="Genomic_DNA"/>
</dbReference>
<dbReference type="Proteomes" id="UP000717585">
    <property type="component" value="Unassembled WGS sequence"/>
</dbReference>
<dbReference type="InterPro" id="IPR010935">
    <property type="entry name" value="SMC_hinge"/>
</dbReference>
<name>A0A8J6E1X3_9EUKA</name>
<evidence type="ECO:0000256" key="7">
    <source>
        <dbReference type="ARBA" id="ARBA00023242"/>
    </source>
</evidence>
<sequence length="1249" mass="136685">MQRLIVDSLELHNFKSYYGTHTLGPFHSSFSVVIGPNGSGKSNVIDALLFCFGFRSQKLRLPSLVELIHNSASGRELNGGDIDMAYVTANFSLYDDATGTREAVFSVKRQINASYNANKEKRTATSSYYLSEPNKREQTASAKDVIAKLKEYKIDLDKNRFLILQGEVEQISLMKPKKQTPTSPEGFLEYLESIIGTDVYVSMIEQAEQHITEVAEERDGLVKRLQIAEANRAELDGERDAAAEHLMLQKDLEAAQLELYSTQRGRCEKNVADLADRAEAAKVAHEEAKAAVKEAEAEHAAIIAQHREKKAMEGRLSMAVEGAQEALDEATKARSTASATASRAEKTASRAQKSRGSAEKEADSLKTEAMLLGQREAHMAKDAEEVEAELKRASEALSAVVEETSGEVAGAASARVKEAEKELNAEVKTLSALQATRARLSKQISAATGSDTRTAALRRAQTAVARMTGEATKLRASRVDLEGRLSSMGSRSPADIQAEFDRMLVEQRRANQRERGSNRAKAVEKLAQKLIDDSRLHNGVLGRLGSLLEIDGRYDTAVSSSGNFDVIIVDRIKTAKTAMNLLRDERLGQASFVALDTLEPIYGKNLDAMKAAGPFDTPDTHRLFDLIDIIPELQGAGDSLLRRLELAVFMAVKGTVVVPDLRAAKVLSSKGSFRIVTLRGELSETSGSLTGGGVAASGALRIRGETSTVPAAEIARRIDELKLERQEAARDAEARRTLSESLSGLARRLERTEAELATAAEAVSRIEAELAQGESPEIAQARAEAEAVAEQIAAQQETVAACNAALTEANDAVLSDTDRARLKSAKVVVARRDAAAKAMRSELADIRTKLENAKKRMEKAEERAAAASVTFEEATRTAEAERAKLGSLQTAVSAATKAFDAAQEELVDFQSEAADLFKQMTNLTKRREEVCIAAREADAEARKAARLAEDQRVRLDNYKKLEAKAEKALGELAQVLEKLGLADVEEQQRASEEVQYDDDEEEEGDDEDNEEADDQDEDEDVDMQPSASRQVRLLEARIDTLKTRLREGGVNMAIVEQWIEKNNEFLQRAAAVEANTADLAAARKQHESLRKERIEKFTAGTAEISGHLQVIYRMLTMGGNAELEIIDALDPFTEGVSLSVLPPRKSWKRIGNLSGGERTLSSLALIFALHCYRPTPIYVMDEIDAALDFKNVSIVAEYVKSKTENAQFLTISLRSNMFELADRLIGIYKINDQTKSIAIDPAKVAQLAQ</sequence>
<dbReference type="AlphaFoldDB" id="A0A8J6E1X3"/>
<dbReference type="GO" id="GO:0007076">
    <property type="term" value="P:mitotic chromosome condensation"/>
    <property type="evidence" value="ECO:0007669"/>
    <property type="project" value="TreeGrafter"/>
</dbReference>
<evidence type="ECO:0000256" key="9">
    <source>
        <dbReference type="SAM" id="Coils"/>
    </source>
</evidence>
<feature type="region of interest" description="Disordered" evidence="10">
    <location>
        <begin position="327"/>
        <end position="364"/>
    </location>
</feature>